<evidence type="ECO:0000313" key="2">
    <source>
        <dbReference type="EMBL" id="CAG89660.2"/>
    </source>
</evidence>
<dbReference type="eggNOG" id="ENOG502SGXG">
    <property type="taxonomic scope" value="Eukaryota"/>
</dbReference>
<feature type="compositionally biased region" description="Polar residues" evidence="1">
    <location>
        <begin position="284"/>
        <end position="311"/>
    </location>
</feature>
<organism evidence="2 3">
    <name type="scientific">Debaryomyces hansenii (strain ATCC 36239 / CBS 767 / BCRC 21394 / JCM 1990 / NBRC 0083 / IGC 2968)</name>
    <name type="common">Yeast</name>
    <name type="synonym">Torulaspora hansenii</name>
    <dbReference type="NCBI Taxonomy" id="284592"/>
    <lineage>
        <taxon>Eukaryota</taxon>
        <taxon>Fungi</taxon>
        <taxon>Dikarya</taxon>
        <taxon>Ascomycota</taxon>
        <taxon>Saccharomycotina</taxon>
        <taxon>Pichiomycetes</taxon>
        <taxon>Debaryomycetaceae</taxon>
        <taxon>Debaryomyces</taxon>
    </lineage>
</organism>
<dbReference type="EMBL" id="CR382138">
    <property type="protein sequence ID" value="CAG89660.2"/>
    <property type="molecule type" value="Genomic_DNA"/>
</dbReference>
<feature type="region of interest" description="Disordered" evidence="1">
    <location>
        <begin position="255"/>
        <end position="274"/>
    </location>
</feature>
<dbReference type="RefSeq" id="XP_461269.2">
    <property type="nucleotide sequence ID" value="XM_461269.1"/>
</dbReference>
<dbReference type="KEGG" id="dha:DEHA2F21164g"/>
<dbReference type="HOGENOM" id="CLU_550923_0_0_1"/>
<dbReference type="Proteomes" id="UP000000599">
    <property type="component" value="Chromosome F"/>
</dbReference>
<dbReference type="AlphaFoldDB" id="Q6BKK2"/>
<feature type="compositionally biased region" description="Basic and acidic residues" evidence="1">
    <location>
        <begin position="1"/>
        <end position="11"/>
    </location>
</feature>
<feature type="compositionally biased region" description="Basic and acidic residues" evidence="1">
    <location>
        <begin position="526"/>
        <end position="535"/>
    </location>
</feature>
<dbReference type="VEuPathDB" id="FungiDB:DEHA2F21164g"/>
<evidence type="ECO:0000313" key="3">
    <source>
        <dbReference type="Proteomes" id="UP000000599"/>
    </source>
</evidence>
<feature type="region of interest" description="Disordered" evidence="1">
    <location>
        <begin position="284"/>
        <end position="403"/>
    </location>
</feature>
<dbReference type="GeneID" id="2903364"/>
<feature type="compositionally biased region" description="Polar residues" evidence="1">
    <location>
        <begin position="27"/>
        <end position="46"/>
    </location>
</feature>
<feature type="compositionally biased region" description="Polar residues" evidence="1">
    <location>
        <begin position="502"/>
        <end position="515"/>
    </location>
</feature>
<accession>Q6BKK2</accession>
<dbReference type="OrthoDB" id="4022975at2759"/>
<protein>
    <submittedName>
        <fullName evidence="2">DEHA2F21164p</fullName>
    </submittedName>
</protein>
<evidence type="ECO:0000256" key="1">
    <source>
        <dbReference type="SAM" id="MobiDB-lite"/>
    </source>
</evidence>
<dbReference type="InParanoid" id="Q6BKK2"/>
<dbReference type="OMA" id="IRNETHQ"/>
<keyword evidence="3" id="KW-1185">Reference proteome</keyword>
<reference evidence="2 3" key="1">
    <citation type="journal article" date="2004" name="Nature">
        <title>Genome evolution in yeasts.</title>
        <authorList>
            <consortium name="Genolevures"/>
            <person name="Dujon B."/>
            <person name="Sherman D."/>
            <person name="Fischer G."/>
            <person name="Durrens P."/>
            <person name="Casaregola S."/>
            <person name="Lafontaine I."/>
            <person name="de Montigny J."/>
            <person name="Marck C."/>
            <person name="Neuveglise C."/>
            <person name="Talla E."/>
            <person name="Goffard N."/>
            <person name="Frangeul L."/>
            <person name="Aigle M."/>
            <person name="Anthouard V."/>
            <person name="Babour A."/>
            <person name="Barbe V."/>
            <person name="Barnay S."/>
            <person name="Blanchin S."/>
            <person name="Beckerich J.M."/>
            <person name="Beyne E."/>
            <person name="Bleykasten C."/>
            <person name="Boisrame A."/>
            <person name="Boyer J."/>
            <person name="Cattolico L."/>
            <person name="Confanioleri F."/>
            <person name="de Daruvar A."/>
            <person name="Despons L."/>
            <person name="Fabre E."/>
            <person name="Fairhead C."/>
            <person name="Ferry-Dumazet H."/>
            <person name="Groppi A."/>
            <person name="Hantraye F."/>
            <person name="Hennequin C."/>
            <person name="Jauniaux N."/>
            <person name="Joyet P."/>
            <person name="Kachouri R."/>
            <person name="Kerrest A."/>
            <person name="Koszul R."/>
            <person name="Lemaire M."/>
            <person name="Lesur I."/>
            <person name="Ma L."/>
            <person name="Muller H."/>
            <person name="Nicaud J.M."/>
            <person name="Nikolski M."/>
            <person name="Oztas S."/>
            <person name="Ozier-Kalogeropoulos O."/>
            <person name="Pellenz S."/>
            <person name="Potier S."/>
            <person name="Richard G.F."/>
            <person name="Straub M.L."/>
            <person name="Suleau A."/>
            <person name="Swennene D."/>
            <person name="Tekaia F."/>
            <person name="Wesolowski-Louvel M."/>
            <person name="Westhof E."/>
            <person name="Wirth B."/>
            <person name="Zeniou-Meyer M."/>
            <person name="Zivanovic I."/>
            <person name="Bolotin-Fukuhara M."/>
            <person name="Thierry A."/>
            <person name="Bouchier C."/>
            <person name="Caudron B."/>
            <person name="Scarpelli C."/>
            <person name="Gaillardin C."/>
            <person name="Weissenbach J."/>
            <person name="Wincker P."/>
            <person name="Souciet J.L."/>
        </authorList>
    </citation>
    <scope>NUCLEOTIDE SEQUENCE [LARGE SCALE GENOMIC DNA]</scope>
    <source>
        <strain evidence="3">ATCC 36239 / CBS 767 / BCRC 21394 / JCM 1990 / NBRC 0083 / IGC 2968</strain>
    </source>
</reference>
<feature type="region of interest" description="Disordered" evidence="1">
    <location>
        <begin position="429"/>
        <end position="535"/>
    </location>
</feature>
<name>Q6BKK2_DEBHA</name>
<feature type="compositionally biased region" description="Polar residues" evidence="1">
    <location>
        <begin position="376"/>
        <end position="396"/>
    </location>
</feature>
<feature type="compositionally biased region" description="Polar residues" evidence="1">
    <location>
        <begin position="340"/>
        <end position="354"/>
    </location>
</feature>
<feature type="region of interest" description="Disordered" evidence="1">
    <location>
        <begin position="1"/>
        <end position="69"/>
    </location>
</feature>
<sequence length="535" mass="59105">MSTPSADERLVSHSGSPNRSHNLKELQLSTDSTLSRSGTNNSSNQETESDGDNRKENNNGSQKSSPTDQKILSNLKGFNIDRSAYKHYGHQSSLHGDALDKIITEAKVSTRRKSMDEISHTAQPDVKETKHANSIRWDANNRILIDQKISQILGIPSQAIDEESIWPYSAETLNEILRYKSEQERTKQETIKNNFGETAIELLKLAKSLNVSGDLIPFLFVSNTTIEELKSKINELKSDPNDMINKISKLVNTPVHYNHDQTTPSTNNGKRRYSESRLLPSFSETAESIKSANSADASPARSPNKSPTSAEFSFGEANEKEKGSPSSQNDRPVMLPVPASSYSPHHQPQPQNGVYTMFYTPGPQSSSVPPPQQSQNEQTQENGSSTATTVLGSPYSSKYPPVMYPQHQNYRAVSGPGYVPQQHPYPYYMASSPSNGPPSHQYLMHPSGAPPSGLMQPIQPSQVAYHSPEIETRRSNSAKHSQKDEETAAGHLHNKRHKVSSAAKTSSINFMITTPKNPPAKKYNNTHKDSSKDGK</sequence>
<proteinExistence type="predicted"/>
<feature type="compositionally biased region" description="Polar residues" evidence="1">
    <location>
        <begin position="58"/>
        <end position="69"/>
    </location>
</feature>
<gene>
    <name evidence="2" type="ordered locus">DEHA2F21164g</name>
</gene>